<name>A0A9P4R4Q5_9PLEO</name>
<proteinExistence type="predicted"/>
<feature type="transmembrane region" description="Helical" evidence="1">
    <location>
        <begin position="171"/>
        <end position="190"/>
    </location>
</feature>
<feature type="transmembrane region" description="Helical" evidence="1">
    <location>
        <begin position="362"/>
        <end position="379"/>
    </location>
</feature>
<comment type="caution">
    <text evidence="3">The sequence shown here is derived from an EMBL/GenBank/DDBJ whole genome shotgun (WGS) entry which is preliminary data.</text>
</comment>
<keyword evidence="1" id="KW-1133">Transmembrane helix</keyword>
<dbReference type="PANTHER" id="PTHR12203:SF104">
    <property type="entry name" value="PROTEIN CAP1, PUTATIVE (AFU_ORTHOLOGUE AFUA_1G05595)-RELATED"/>
    <property type="match status" value="1"/>
</dbReference>
<feature type="transmembrane region" description="Helical" evidence="1">
    <location>
        <begin position="147"/>
        <end position="165"/>
    </location>
</feature>
<accession>A0A9P4R4Q5</accession>
<dbReference type="PANTHER" id="PTHR12203">
    <property type="entry name" value="KDEL LYS-ASP-GLU-LEU CONTAINING - RELATED"/>
    <property type="match status" value="1"/>
</dbReference>
<feature type="transmembrane region" description="Helical" evidence="1">
    <location>
        <begin position="320"/>
        <end position="342"/>
    </location>
</feature>
<dbReference type="SMART" id="SM00672">
    <property type="entry name" value="CAP10"/>
    <property type="match status" value="1"/>
</dbReference>
<keyword evidence="4" id="KW-1185">Reference proteome</keyword>
<reference evidence="3" key="1">
    <citation type="journal article" date="2020" name="Stud. Mycol.">
        <title>101 Dothideomycetes genomes: a test case for predicting lifestyles and emergence of pathogens.</title>
        <authorList>
            <person name="Haridas S."/>
            <person name="Albert R."/>
            <person name="Binder M."/>
            <person name="Bloem J."/>
            <person name="Labutti K."/>
            <person name="Salamov A."/>
            <person name="Andreopoulos B."/>
            <person name="Baker S."/>
            <person name="Barry K."/>
            <person name="Bills G."/>
            <person name="Bluhm B."/>
            <person name="Cannon C."/>
            <person name="Castanera R."/>
            <person name="Culley D."/>
            <person name="Daum C."/>
            <person name="Ezra D."/>
            <person name="Gonzalez J."/>
            <person name="Henrissat B."/>
            <person name="Kuo A."/>
            <person name="Liang C."/>
            <person name="Lipzen A."/>
            <person name="Lutzoni F."/>
            <person name="Magnuson J."/>
            <person name="Mondo S."/>
            <person name="Nolan M."/>
            <person name="Ohm R."/>
            <person name="Pangilinan J."/>
            <person name="Park H.-J."/>
            <person name="Ramirez L."/>
            <person name="Alfaro M."/>
            <person name="Sun H."/>
            <person name="Tritt A."/>
            <person name="Yoshinaga Y."/>
            <person name="Zwiers L.-H."/>
            <person name="Turgeon B."/>
            <person name="Goodwin S."/>
            <person name="Spatafora J."/>
            <person name="Crous P."/>
            <person name="Grigoriev I."/>
        </authorList>
    </citation>
    <scope>NUCLEOTIDE SEQUENCE</scope>
    <source>
        <strain evidence="3">CBS 125425</strain>
    </source>
</reference>
<gene>
    <name evidence="3" type="ORF">EJ04DRAFT_573562</name>
</gene>
<feature type="transmembrane region" description="Helical" evidence="1">
    <location>
        <begin position="12"/>
        <end position="34"/>
    </location>
</feature>
<feature type="transmembrane region" description="Helical" evidence="1">
    <location>
        <begin position="40"/>
        <end position="61"/>
    </location>
</feature>
<feature type="transmembrane region" description="Helical" evidence="1">
    <location>
        <begin position="281"/>
        <end position="299"/>
    </location>
</feature>
<dbReference type="AlphaFoldDB" id="A0A9P4R4Q5"/>
<evidence type="ECO:0000313" key="4">
    <source>
        <dbReference type="Proteomes" id="UP000799444"/>
    </source>
</evidence>
<evidence type="ECO:0000259" key="2">
    <source>
        <dbReference type="SMART" id="SM00672"/>
    </source>
</evidence>
<dbReference type="Proteomes" id="UP000799444">
    <property type="component" value="Unassembled WGS sequence"/>
</dbReference>
<dbReference type="EMBL" id="ML996107">
    <property type="protein sequence ID" value="KAF2738714.1"/>
    <property type="molecule type" value="Genomic_DNA"/>
</dbReference>
<dbReference type="InterPro" id="IPR051091">
    <property type="entry name" value="O-Glucosyltr/Glycosyltrsf_90"/>
</dbReference>
<keyword evidence="1" id="KW-0812">Transmembrane</keyword>
<evidence type="ECO:0000256" key="1">
    <source>
        <dbReference type="SAM" id="Phobius"/>
    </source>
</evidence>
<dbReference type="OrthoDB" id="541052at2759"/>
<feature type="domain" description="Glycosyl transferase CAP10" evidence="2">
    <location>
        <begin position="651"/>
        <end position="960"/>
    </location>
</feature>
<organism evidence="3 4">
    <name type="scientific">Polyplosphaeria fusca</name>
    <dbReference type="NCBI Taxonomy" id="682080"/>
    <lineage>
        <taxon>Eukaryota</taxon>
        <taxon>Fungi</taxon>
        <taxon>Dikarya</taxon>
        <taxon>Ascomycota</taxon>
        <taxon>Pezizomycotina</taxon>
        <taxon>Dothideomycetes</taxon>
        <taxon>Pleosporomycetidae</taxon>
        <taxon>Pleosporales</taxon>
        <taxon>Tetraplosphaeriaceae</taxon>
        <taxon>Polyplosphaeria</taxon>
    </lineage>
</organism>
<evidence type="ECO:0000313" key="3">
    <source>
        <dbReference type="EMBL" id="KAF2738714.1"/>
    </source>
</evidence>
<sequence length="969" mass="109598">MHPAVSLIVENVLRNLHIVIPILFVLLSTISNAFTPIEHSLLVTTISWALIWVPALFRAGVWSGGSRSRKVASWLAGAFLALGHICDRAARDRQGIWQAKGLLPILVVFIAERDPWSRHVTLPSLSSDSYEGASNTEKRPHTRSSRMLAVITASSLAALATRFTVPSTWTLALSSVIFFAAGLVLFESALKDTKEDTTNRRGFMSANGTVSRRNSLEGAQKVQHLASLRDVAIVMTVLCGLGTYIIEGGIDPDVISWKPAYNRWGAEWRAFHYHRTVQRCTLMIIVNVLVNGSMFIVLLQKGAAHVSLQLLFSFICAQQTFAISLSGIWFTIIFGLATTIFMYNTSTSTDVNSPSSIRFGRIISGVTALSLCFLFMRYATSAEYYTMKMTNPESTPFDPVSQDTPYAPLPVDLSRGHPARQLIAAAEKEFQGILGRQSKSLDQAVLEYRRRNGIPPPPHFDKWYEFATRNKIQLIDEFDMINDMLLPFWGVKPSTVRGRVKAALGHQGNALVGIMIRNNNVVKVEGGQDWQQQATIGMMKDFLPYLPDMDLAFNIHDEPRVVVPNDALSQLVAKARHESIPAAMKMTTPRNSFSPRPSDMSNGKRFEEVKTSRFNEFAHQQTWTHARLSCSLDSPARGYEQDVADNLTSYATAPLNYIYNHTAFSDICNSPSLSSTFGFFERPNAFNVIHELTPIFSQSKVSSFQDLLYPSPWYWFGKVEYDKHRDTTWENKTNSLYWRGSTTGGFSRNGGWRRQHRQRVVRRLNALDKAKMLVNKGSEDTPSYAVQETARKEWSKYIDVKFSHVGQCDPGDCDAQKEFFHVTEQVDREEAMLYKHLLDMDGNAFSGRFYSFLQSKSLTYKMAIFREWHQEWLKPWVHYVPLSLIGDEHLDLVRWFGGAEKLEKVPDGDNKGNGNSVGEQKAKEIAERSTEWANMVLRKPDFEAWFFRMLLEYGRLIDDDRDVIGFPGL</sequence>
<keyword evidence="1" id="KW-0472">Membrane</keyword>
<dbReference type="InterPro" id="IPR006598">
    <property type="entry name" value="CAP10"/>
</dbReference>
<protein>
    <recommendedName>
        <fullName evidence="2">Glycosyl transferase CAP10 domain-containing protein</fullName>
    </recommendedName>
</protein>
<dbReference type="Pfam" id="PF05686">
    <property type="entry name" value="Glyco_transf_90"/>
    <property type="match status" value="1"/>
</dbReference>